<name>A0A8H6H892_9AGAR</name>
<evidence type="ECO:0000313" key="3">
    <source>
        <dbReference type="Proteomes" id="UP000521943"/>
    </source>
</evidence>
<reference evidence="2 3" key="1">
    <citation type="submission" date="2020-07" db="EMBL/GenBank/DDBJ databases">
        <title>Comparative genomics of pyrophilous fungi reveals a link between fire events and developmental genes.</title>
        <authorList>
            <consortium name="DOE Joint Genome Institute"/>
            <person name="Steindorff A.S."/>
            <person name="Carver A."/>
            <person name="Calhoun S."/>
            <person name="Stillman K."/>
            <person name="Liu H."/>
            <person name="Lipzen A."/>
            <person name="Pangilinan J."/>
            <person name="Labutti K."/>
            <person name="Bruns T.D."/>
            <person name="Grigoriev I.V."/>
        </authorList>
    </citation>
    <scope>NUCLEOTIDE SEQUENCE [LARGE SCALE GENOMIC DNA]</scope>
    <source>
        <strain evidence="2 3">CBS 144469</strain>
    </source>
</reference>
<feature type="non-terminal residue" evidence="2">
    <location>
        <position position="400"/>
    </location>
</feature>
<accession>A0A8H6H892</accession>
<gene>
    <name evidence="2" type="ORF">DFP72DRAFT_834259</name>
</gene>
<dbReference type="OrthoDB" id="3056461at2759"/>
<dbReference type="Proteomes" id="UP000521943">
    <property type="component" value="Unassembled WGS sequence"/>
</dbReference>
<feature type="region of interest" description="Disordered" evidence="1">
    <location>
        <begin position="1"/>
        <end position="47"/>
    </location>
</feature>
<protein>
    <submittedName>
        <fullName evidence="2">Uncharacterized protein</fullName>
    </submittedName>
</protein>
<feature type="compositionally biased region" description="Basic and acidic residues" evidence="1">
    <location>
        <begin position="38"/>
        <end position="47"/>
    </location>
</feature>
<dbReference type="AlphaFoldDB" id="A0A8H6H892"/>
<evidence type="ECO:0000256" key="1">
    <source>
        <dbReference type="SAM" id="MobiDB-lite"/>
    </source>
</evidence>
<comment type="caution">
    <text evidence="2">The sequence shown here is derived from an EMBL/GenBank/DDBJ whole genome shotgun (WGS) entry which is preliminary data.</text>
</comment>
<dbReference type="EMBL" id="JACGCI010000262">
    <property type="protein sequence ID" value="KAF6741356.1"/>
    <property type="molecule type" value="Genomic_DNA"/>
</dbReference>
<organism evidence="2 3">
    <name type="scientific">Ephemerocybe angulata</name>
    <dbReference type="NCBI Taxonomy" id="980116"/>
    <lineage>
        <taxon>Eukaryota</taxon>
        <taxon>Fungi</taxon>
        <taxon>Dikarya</taxon>
        <taxon>Basidiomycota</taxon>
        <taxon>Agaricomycotina</taxon>
        <taxon>Agaricomycetes</taxon>
        <taxon>Agaricomycetidae</taxon>
        <taxon>Agaricales</taxon>
        <taxon>Agaricineae</taxon>
        <taxon>Psathyrellaceae</taxon>
        <taxon>Ephemerocybe</taxon>
    </lineage>
</organism>
<evidence type="ECO:0000313" key="2">
    <source>
        <dbReference type="EMBL" id="KAF6741356.1"/>
    </source>
</evidence>
<sequence length="400" mass="45979">SLSALRSSSVPPPTPTSSRIQLPGVPASRKHTSSSTSRRREEFRLKKNDYPKDMKEFKKAFTLHIRILFRLLNGRSVPPTPPDLAITKFNDRFKSNADITHQTRSKTVLVAVNEVRCAAFVANSPHRDSRIAKTVRKMKDSVILFIDTCLARYGLTEWCPDFRQSAHSLYNAAHRTIAIDTFQQAAVSHAYASLKPNLKYAEDMGWLMKLYDHIVHHFFYRRYVRNLRNPGSVAAEDEANSAYHNRSRLAAARRKWLRDNGFPARYVRLARTKATSDDERDPDGQMVKNRPVFLIKTRPERSAEVTQFFRILDKKREREARLDPSRRWAERVRREPINPIETAFPSIPLGMAADYFNRDFFNSLTPDLRIRAASQTVALLPDVEQSLTVCEDECLSDAAF</sequence>
<proteinExistence type="predicted"/>
<keyword evidence="3" id="KW-1185">Reference proteome</keyword>